<dbReference type="Gene3D" id="1.10.8.60">
    <property type="match status" value="1"/>
</dbReference>
<dbReference type="SUPFAM" id="SSF55781">
    <property type="entry name" value="GAF domain-like"/>
    <property type="match status" value="1"/>
</dbReference>
<gene>
    <name evidence="7" type="ORF">AQPW35_26190</name>
</gene>
<dbReference type="SMART" id="SM00382">
    <property type="entry name" value="AAA"/>
    <property type="match status" value="1"/>
</dbReference>
<dbReference type="GO" id="GO:0043565">
    <property type="term" value="F:sequence-specific DNA binding"/>
    <property type="evidence" value="ECO:0007669"/>
    <property type="project" value="InterPro"/>
</dbReference>
<dbReference type="InterPro" id="IPR025943">
    <property type="entry name" value="Sigma_54_int_dom_ATP-bd_2"/>
</dbReference>
<dbReference type="InterPro" id="IPR003018">
    <property type="entry name" value="GAF"/>
</dbReference>
<dbReference type="InterPro" id="IPR029016">
    <property type="entry name" value="GAF-like_dom_sf"/>
</dbReference>
<accession>A0A480AXK5</accession>
<proteinExistence type="predicted"/>
<dbReference type="Gene3D" id="3.30.450.40">
    <property type="match status" value="1"/>
</dbReference>
<keyword evidence="5" id="KW-0804">Transcription</keyword>
<evidence type="ECO:0000256" key="3">
    <source>
        <dbReference type="ARBA" id="ARBA00023015"/>
    </source>
</evidence>
<dbReference type="InterPro" id="IPR002078">
    <property type="entry name" value="Sigma_54_int"/>
</dbReference>
<keyword evidence="4" id="KW-0238">DNA-binding</keyword>
<comment type="caution">
    <text evidence="7">The sequence shown here is derived from an EMBL/GenBank/DDBJ whole genome shotgun (WGS) entry which is preliminary data.</text>
</comment>
<dbReference type="AlphaFoldDB" id="A0A480AXK5"/>
<reference evidence="8" key="1">
    <citation type="submission" date="2019-03" db="EMBL/GenBank/DDBJ databases">
        <title>Aquabacterium pictum sp.nov., the first bacteriochlorophyll a-containing freshwater bacterium in the genus Aquabacterium of the class Betaproteobacteria.</title>
        <authorList>
            <person name="Hirose S."/>
            <person name="Tank M."/>
            <person name="Hara E."/>
            <person name="Tamaki H."/>
            <person name="Takaichi S."/>
            <person name="Haruta S."/>
            <person name="Hanada S."/>
        </authorList>
    </citation>
    <scope>NUCLEOTIDE SEQUENCE [LARGE SCALE GENOMIC DNA]</scope>
    <source>
        <strain evidence="8">W35</strain>
    </source>
</reference>
<evidence type="ECO:0000256" key="4">
    <source>
        <dbReference type="ARBA" id="ARBA00023125"/>
    </source>
</evidence>
<evidence type="ECO:0000313" key="8">
    <source>
        <dbReference type="Proteomes" id="UP000301751"/>
    </source>
</evidence>
<dbReference type="PROSITE" id="PS50045">
    <property type="entry name" value="SIGMA54_INTERACT_4"/>
    <property type="match status" value="1"/>
</dbReference>
<dbReference type="InterPro" id="IPR027417">
    <property type="entry name" value="P-loop_NTPase"/>
</dbReference>
<evidence type="ECO:0000256" key="2">
    <source>
        <dbReference type="ARBA" id="ARBA00022840"/>
    </source>
</evidence>
<keyword evidence="8" id="KW-1185">Reference proteome</keyword>
<dbReference type="Pfam" id="PF01590">
    <property type="entry name" value="GAF"/>
    <property type="match status" value="1"/>
</dbReference>
<dbReference type="Proteomes" id="UP000301751">
    <property type="component" value="Unassembled WGS sequence"/>
</dbReference>
<dbReference type="Gene3D" id="3.40.50.300">
    <property type="entry name" value="P-loop containing nucleotide triphosphate hydrolases"/>
    <property type="match status" value="1"/>
</dbReference>
<dbReference type="RefSeq" id="WP_137733282.1">
    <property type="nucleotide sequence ID" value="NZ_BJCL01000006.1"/>
</dbReference>
<dbReference type="SUPFAM" id="SSF52540">
    <property type="entry name" value="P-loop containing nucleoside triphosphate hydrolases"/>
    <property type="match status" value="1"/>
</dbReference>
<dbReference type="Pfam" id="PF02954">
    <property type="entry name" value="HTH_8"/>
    <property type="match status" value="1"/>
</dbReference>
<evidence type="ECO:0000313" key="7">
    <source>
        <dbReference type="EMBL" id="GCL63538.1"/>
    </source>
</evidence>
<evidence type="ECO:0000256" key="1">
    <source>
        <dbReference type="ARBA" id="ARBA00022741"/>
    </source>
</evidence>
<dbReference type="Pfam" id="PF25601">
    <property type="entry name" value="AAA_lid_14"/>
    <property type="match status" value="1"/>
</dbReference>
<name>A0A480AXK5_9BURK</name>
<dbReference type="Gene3D" id="1.10.10.60">
    <property type="entry name" value="Homeodomain-like"/>
    <property type="match status" value="1"/>
</dbReference>
<dbReference type="EMBL" id="BJCL01000006">
    <property type="protein sequence ID" value="GCL63538.1"/>
    <property type="molecule type" value="Genomic_DNA"/>
</dbReference>
<keyword evidence="1" id="KW-0547">Nucleotide-binding</keyword>
<dbReference type="Pfam" id="PF00158">
    <property type="entry name" value="Sigma54_activat"/>
    <property type="match status" value="1"/>
</dbReference>
<organism evidence="7 8">
    <name type="scientific">Pseudaquabacterium pictum</name>
    <dbReference type="NCBI Taxonomy" id="2315236"/>
    <lineage>
        <taxon>Bacteria</taxon>
        <taxon>Pseudomonadati</taxon>
        <taxon>Pseudomonadota</taxon>
        <taxon>Betaproteobacteria</taxon>
        <taxon>Burkholderiales</taxon>
        <taxon>Sphaerotilaceae</taxon>
        <taxon>Pseudaquabacterium</taxon>
    </lineage>
</organism>
<protein>
    <submittedName>
        <fullName evidence="7">ATPase AAA</fullName>
    </submittedName>
</protein>
<dbReference type="InterPro" id="IPR025662">
    <property type="entry name" value="Sigma_54_int_dom_ATP-bd_1"/>
</dbReference>
<dbReference type="InterPro" id="IPR002197">
    <property type="entry name" value="HTH_Fis"/>
</dbReference>
<evidence type="ECO:0000259" key="6">
    <source>
        <dbReference type="PROSITE" id="PS50045"/>
    </source>
</evidence>
<dbReference type="SUPFAM" id="SSF46689">
    <property type="entry name" value="Homeodomain-like"/>
    <property type="match status" value="1"/>
</dbReference>
<dbReference type="PANTHER" id="PTHR32071">
    <property type="entry name" value="TRANSCRIPTIONAL REGULATORY PROTEIN"/>
    <property type="match status" value="1"/>
</dbReference>
<keyword evidence="3" id="KW-0805">Transcription regulation</keyword>
<dbReference type="InterPro" id="IPR058031">
    <property type="entry name" value="AAA_lid_NorR"/>
</dbReference>
<dbReference type="PROSITE" id="PS00676">
    <property type="entry name" value="SIGMA54_INTERACT_2"/>
    <property type="match status" value="1"/>
</dbReference>
<keyword evidence="2" id="KW-0067">ATP-binding</keyword>
<feature type="domain" description="Sigma-54 factor interaction" evidence="6">
    <location>
        <begin position="341"/>
        <end position="568"/>
    </location>
</feature>
<dbReference type="InterPro" id="IPR025944">
    <property type="entry name" value="Sigma_54_int_dom_CS"/>
</dbReference>
<sequence length="650" mass="69790">MAATASAQRAHIDTVMQVAGHGIGAPQAQAHDEIIRASWQRCVHQHRLDPTRMQEAVILPGARLREHQDQMEAFLHIARHGLESLYQQVAGLGYVVLLTDARGITVDFLGDLVVEPSLRKAGLYLGADWSEHHAGTCGVGTCISTGQALTVHLADHFDATHIPLTCTSAPVFNPSGELSAVLDISALSAPDPKVSQHLALQLVKQAAQQVENAQFLHRFRHDWVLRLAQAPQFLDVNPDYLLALDAGGRLIGHNRRAQLLLQGLPALAGRPLLGQPLSALLDLAPGDLGRFMAGRPAEQRAVMLTGGRQLLFMAAMPPPAAARVPHPVAAAPRLPAPLAALSGGDARLDRQIERAARLANSPVSLLITGETGSGKEYFAKALHAASERRGSPFVAVNCAAIPEGLIESELFGHLPGSFTGAGSRAKRGLIQSADGGTLFLDEIGDMPLGLQARLLRVLAEREVTPIGAARPVPVNIRVIAATHAPLEQRVREGRFRDDLYYRLNGAHFALPPLRERSDLGTMVDRVLAAGDSQQPPVRLAPEARALLLGHRWPGNLRELRNALDYARSVCSHGLVEPTDLPDALQAATGLPAPPPVPAQAEALLQLLRDAQWNVTAVARQLGCARMTLYRRMARWGIRSPNAQDGAAPPH</sequence>
<dbReference type="OrthoDB" id="9761705at2"/>
<dbReference type="InterPro" id="IPR009057">
    <property type="entry name" value="Homeodomain-like_sf"/>
</dbReference>
<dbReference type="InterPro" id="IPR003593">
    <property type="entry name" value="AAA+_ATPase"/>
</dbReference>
<dbReference type="PROSITE" id="PS00675">
    <property type="entry name" value="SIGMA54_INTERACT_1"/>
    <property type="match status" value="1"/>
</dbReference>
<dbReference type="PRINTS" id="PR01590">
    <property type="entry name" value="HTHFIS"/>
</dbReference>
<dbReference type="GO" id="GO:0005524">
    <property type="term" value="F:ATP binding"/>
    <property type="evidence" value="ECO:0007669"/>
    <property type="project" value="UniProtKB-KW"/>
</dbReference>
<dbReference type="FunFam" id="3.40.50.300:FF:000006">
    <property type="entry name" value="DNA-binding transcriptional regulator NtrC"/>
    <property type="match status" value="1"/>
</dbReference>
<dbReference type="CDD" id="cd00009">
    <property type="entry name" value="AAA"/>
    <property type="match status" value="1"/>
</dbReference>
<evidence type="ECO:0000256" key="5">
    <source>
        <dbReference type="ARBA" id="ARBA00023163"/>
    </source>
</evidence>
<dbReference type="PANTHER" id="PTHR32071:SF77">
    <property type="entry name" value="TRANSCRIPTIONAL REGULATORY PROTEIN"/>
    <property type="match status" value="1"/>
</dbReference>
<dbReference type="PROSITE" id="PS00688">
    <property type="entry name" value="SIGMA54_INTERACT_3"/>
    <property type="match status" value="1"/>
</dbReference>
<dbReference type="GO" id="GO:0006355">
    <property type="term" value="P:regulation of DNA-templated transcription"/>
    <property type="evidence" value="ECO:0007669"/>
    <property type="project" value="InterPro"/>
</dbReference>